<evidence type="ECO:0000313" key="19">
    <source>
        <dbReference type="Proteomes" id="UP001165090"/>
    </source>
</evidence>
<feature type="transmembrane region" description="Helical" evidence="15">
    <location>
        <begin position="402"/>
        <end position="421"/>
    </location>
</feature>
<gene>
    <name evidence="18" type="ORF">VaNZ11_006556</name>
</gene>
<evidence type="ECO:0000256" key="13">
    <source>
        <dbReference type="ARBA" id="ARBA00023180"/>
    </source>
</evidence>
<feature type="domain" description="Endoplasmic reticulum metallopeptidase 1-like C-terminal" evidence="17">
    <location>
        <begin position="869"/>
        <end position="1006"/>
    </location>
</feature>
<keyword evidence="9" id="KW-0862">Zinc</keyword>
<evidence type="ECO:0000256" key="14">
    <source>
        <dbReference type="SAM" id="MobiDB-lite"/>
    </source>
</evidence>
<reference evidence="18 19" key="1">
    <citation type="journal article" date="2023" name="IScience">
        <title>Expanded male sex-determining region conserved during the evolution of homothallism in the green alga Volvox.</title>
        <authorList>
            <person name="Yamamoto K."/>
            <person name="Matsuzaki R."/>
            <person name="Mahakham W."/>
            <person name="Heman W."/>
            <person name="Sekimoto H."/>
            <person name="Kawachi M."/>
            <person name="Minakuchi Y."/>
            <person name="Toyoda A."/>
            <person name="Nozaki H."/>
        </authorList>
    </citation>
    <scope>NUCLEOTIDE SEQUENCE [LARGE SCALE GENOMIC DNA]</scope>
    <source>
        <strain evidence="18 19">NIES-4468</strain>
    </source>
</reference>
<evidence type="ECO:0000256" key="11">
    <source>
        <dbReference type="ARBA" id="ARBA00023049"/>
    </source>
</evidence>
<dbReference type="InterPro" id="IPR053973">
    <property type="entry name" value="ERMP1-like_C"/>
</dbReference>
<feature type="transmembrane region" description="Helical" evidence="15">
    <location>
        <begin position="505"/>
        <end position="525"/>
    </location>
</feature>
<dbReference type="Pfam" id="PF04389">
    <property type="entry name" value="Peptidase_M28"/>
    <property type="match status" value="1"/>
</dbReference>
<evidence type="ECO:0000256" key="6">
    <source>
        <dbReference type="ARBA" id="ARBA00022723"/>
    </source>
</evidence>
<keyword evidence="5 15" id="KW-0812">Transmembrane</keyword>
<feature type="transmembrane region" description="Helical" evidence="15">
    <location>
        <begin position="35"/>
        <end position="52"/>
    </location>
</feature>
<feature type="transmembrane region" description="Helical" evidence="15">
    <location>
        <begin position="600"/>
        <end position="626"/>
    </location>
</feature>
<evidence type="ECO:0000259" key="17">
    <source>
        <dbReference type="Pfam" id="PF22248"/>
    </source>
</evidence>
<evidence type="ECO:0000256" key="15">
    <source>
        <dbReference type="SAM" id="Phobius"/>
    </source>
</evidence>
<feature type="region of interest" description="Disordered" evidence="14">
    <location>
        <begin position="1"/>
        <end position="25"/>
    </location>
</feature>
<comment type="cofactor">
    <cofactor evidence="1">
        <name>Zn(2+)</name>
        <dbReference type="ChEBI" id="CHEBI:29105"/>
    </cofactor>
</comment>
<feature type="transmembrane region" description="Helical" evidence="15">
    <location>
        <begin position="466"/>
        <end position="484"/>
    </location>
</feature>
<feature type="transmembrane region" description="Helical" evidence="15">
    <location>
        <begin position="433"/>
        <end position="454"/>
    </location>
</feature>
<evidence type="ECO:0000256" key="3">
    <source>
        <dbReference type="ARBA" id="ARBA00010918"/>
    </source>
</evidence>
<evidence type="ECO:0000256" key="4">
    <source>
        <dbReference type="ARBA" id="ARBA00022670"/>
    </source>
</evidence>
<evidence type="ECO:0000256" key="7">
    <source>
        <dbReference type="ARBA" id="ARBA00022801"/>
    </source>
</evidence>
<sequence>MFNNSNAECLTPLARKGPHDEPAKKSVVPWANPRLLVFILFVYYAAMLPLMIQRLHWTPPALPASSPAESFSEERAMRHVEALAGRLPDRQISMPQLRQAHDYIVRQGSLLAEMAAARGGDVEVKVFRENVSGSVAMDFGGVPFTNAYRELTNIVVTITPGGTEGRRGLLVAAHHDSAVTSPGASDDVSMVAVMLEAARALLSRPSRFLPAVPLVLLFDGAEESICQGGHGFFNSSPHARGLGAFINLEAMGSGGLPILFQHTGAWTVAAWAKGAKTAHGARIAQDIFDTGIIPGDTDYRMFSARHFGSLPGLDIAFIRDSKAYHSHLDSVARLRKGAMQDMGEALLGGLMSMAEALAADVDGRLLTPKALKERSVYFDLMGCGMITYPDHLASLLHTAPLAMFMMLPLASVAGGHTAAGVMTRMLSAAGRAIVALTSALMAPAFLGILMVWSSGVAMSWYAQHRLAYAIFLPISVAAAVRPWIRLREESLEQRPLQQGHYVACQVYGIGLVLSALATGLCFAGFQGFSQVLAMGGFLSYAVGSLLDNGAATFSPGALAGVLAVATVPLVVMGAILGTFLDVMMERMSLTGHHSVFLADSIIGVLTGCAVLGYSCCCLLPLLGYALGGLWDGSSSTGCSNGRSPGRSSSGGGESRLWRRLLLTALVATSLAMAIWSSTATVPYNADNPRRITITHLHETGSWVPEDDAFPASSAVAMSAAMAAAAVHPAAGPTSMDVQEPPPSPEEERRVLSSQLQPIPKIVAKLALGIADSNPWSQLFPDAAAAVAALPIARQGSAVRYGDLGHEYASLHPLERLLGKIVLEAEPAAQPPIAVPPYVRKLYEETREIMVADGKASPSSNDAKTADRRTTRVVHIRIFSEAHCWGMLNFTTAAPLHAWSLPSAPVAASYNGKGRATPDTSGNSRSRRRMQYYTYMVRFSHEATSPFWDLWIELDASHAAGTATDGNKIDPWVIVELSATYLHLTAELRAVRDAFPDWVTPTWIGTTFHSSHKL</sequence>
<keyword evidence="19" id="KW-1185">Reference proteome</keyword>
<keyword evidence="4" id="KW-0645">Protease</keyword>
<dbReference type="Pfam" id="PF22248">
    <property type="entry name" value="ERMP1_C"/>
    <property type="match status" value="1"/>
</dbReference>
<keyword evidence="7" id="KW-0378">Hydrolase</keyword>
<keyword evidence="6" id="KW-0479">Metal-binding</keyword>
<evidence type="ECO:0000256" key="9">
    <source>
        <dbReference type="ARBA" id="ARBA00022833"/>
    </source>
</evidence>
<dbReference type="PANTHER" id="PTHR12147">
    <property type="entry name" value="METALLOPEPTIDASE M28 FAMILY MEMBER"/>
    <property type="match status" value="1"/>
</dbReference>
<dbReference type="InterPro" id="IPR048024">
    <property type="entry name" value="Fxna-like_M28_dom"/>
</dbReference>
<evidence type="ECO:0008006" key="20">
    <source>
        <dbReference type="Google" id="ProtNLM"/>
    </source>
</evidence>
<dbReference type="PANTHER" id="PTHR12147:SF22">
    <property type="entry name" value="ENDOPLASMIC RETICULUM METALLOPEPTIDASE 1"/>
    <property type="match status" value="1"/>
</dbReference>
<dbReference type="CDD" id="cd03875">
    <property type="entry name" value="M28_Fxna_like"/>
    <property type="match status" value="1"/>
</dbReference>
<dbReference type="InterPro" id="IPR007484">
    <property type="entry name" value="Peptidase_M28"/>
</dbReference>
<evidence type="ECO:0000256" key="12">
    <source>
        <dbReference type="ARBA" id="ARBA00023136"/>
    </source>
</evidence>
<dbReference type="SUPFAM" id="SSF53187">
    <property type="entry name" value="Zn-dependent exopeptidases"/>
    <property type="match status" value="1"/>
</dbReference>
<name>A0ABQ5S109_9CHLO</name>
<evidence type="ECO:0000256" key="8">
    <source>
        <dbReference type="ARBA" id="ARBA00022824"/>
    </source>
</evidence>
<evidence type="ECO:0000256" key="1">
    <source>
        <dbReference type="ARBA" id="ARBA00001947"/>
    </source>
</evidence>
<protein>
    <recommendedName>
        <fullName evidence="20">Peptidase M28 domain-containing protein</fullName>
    </recommendedName>
</protein>
<feature type="domain" description="Peptidase M28" evidence="16">
    <location>
        <begin position="153"/>
        <end position="347"/>
    </location>
</feature>
<evidence type="ECO:0000256" key="10">
    <source>
        <dbReference type="ARBA" id="ARBA00022989"/>
    </source>
</evidence>
<feature type="transmembrane region" description="Helical" evidence="15">
    <location>
        <begin position="557"/>
        <end position="580"/>
    </location>
</feature>
<comment type="caution">
    <text evidence="18">The sequence shown here is derived from an EMBL/GenBank/DDBJ whole genome shotgun (WGS) entry which is preliminary data.</text>
</comment>
<evidence type="ECO:0000313" key="18">
    <source>
        <dbReference type="EMBL" id="GLI63565.1"/>
    </source>
</evidence>
<evidence type="ECO:0000256" key="5">
    <source>
        <dbReference type="ARBA" id="ARBA00022692"/>
    </source>
</evidence>
<dbReference type="EMBL" id="BSDZ01000015">
    <property type="protein sequence ID" value="GLI63565.1"/>
    <property type="molecule type" value="Genomic_DNA"/>
</dbReference>
<organism evidence="18 19">
    <name type="scientific">Volvox africanus</name>
    <dbReference type="NCBI Taxonomy" id="51714"/>
    <lineage>
        <taxon>Eukaryota</taxon>
        <taxon>Viridiplantae</taxon>
        <taxon>Chlorophyta</taxon>
        <taxon>core chlorophytes</taxon>
        <taxon>Chlorophyceae</taxon>
        <taxon>CS clade</taxon>
        <taxon>Chlamydomonadales</taxon>
        <taxon>Volvocaceae</taxon>
        <taxon>Volvox</taxon>
    </lineage>
</organism>
<evidence type="ECO:0000256" key="2">
    <source>
        <dbReference type="ARBA" id="ARBA00004477"/>
    </source>
</evidence>
<comment type="subcellular location">
    <subcellularLocation>
        <location evidence="2">Endoplasmic reticulum membrane</location>
        <topology evidence="2">Multi-pass membrane protein</topology>
    </subcellularLocation>
</comment>
<dbReference type="Proteomes" id="UP001165090">
    <property type="component" value="Unassembled WGS sequence"/>
</dbReference>
<evidence type="ECO:0000259" key="16">
    <source>
        <dbReference type="Pfam" id="PF04389"/>
    </source>
</evidence>
<accession>A0ABQ5S109</accession>
<keyword evidence="11" id="KW-0482">Metalloprotease</keyword>
<keyword evidence="12 15" id="KW-0472">Membrane</keyword>
<dbReference type="InterPro" id="IPR045175">
    <property type="entry name" value="M28_fam"/>
</dbReference>
<keyword evidence="10 15" id="KW-1133">Transmembrane helix</keyword>
<proteinExistence type="inferred from homology"/>
<dbReference type="Gene3D" id="3.40.630.10">
    <property type="entry name" value="Zn peptidases"/>
    <property type="match status" value="1"/>
</dbReference>
<keyword evidence="13" id="KW-0325">Glycoprotein</keyword>
<keyword evidence="8" id="KW-0256">Endoplasmic reticulum</keyword>
<comment type="similarity">
    <text evidence="3">Belongs to the peptidase M28 family.</text>
</comment>